<dbReference type="InterPro" id="IPR018086">
    <property type="entry name" value="NADH_UbQ_OxRdtase_su1_CS"/>
</dbReference>
<accession>A7WL95</accession>
<dbReference type="InterPro" id="IPR001694">
    <property type="entry name" value="NADH_UbQ_OxRdtase_su1/FPO"/>
</dbReference>
<dbReference type="EC" id="7.1.1.2" evidence="3 11"/>
<dbReference type="AlphaFoldDB" id="A7WL95"/>
<dbReference type="PROSITE" id="PS00668">
    <property type="entry name" value="COMPLEX1_ND1_2"/>
    <property type="match status" value="1"/>
</dbReference>
<evidence type="ECO:0000256" key="3">
    <source>
        <dbReference type="ARBA" id="ARBA00012944"/>
    </source>
</evidence>
<geneLocation type="mitochondrion" evidence="13"/>
<dbReference type="GO" id="GO:0003954">
    <property type="term" value="F:NADH dehydrogenase activity"/>
    <property type="evidence" value="ECO:0007669"/>
    <property type="project" value="TreeGrafter"/>
</dbReference>
<comment type="subcellular location">
    <subcellularLocation>
        <location evidence="1">Membrane</location>
        <topology evidence="1">Multi-pass membrane protein</topology>
    </subcellularLocation>
    <subcellularLocation>
        <location evidence="10">Mitochondrion inner membrane</location>
        <topology evidence="10">Multi-pass membrane protein</topology>
    </subcellularLocation>
</comment>
<dbReference type="PANTHER" id="PTHR11432">
    <property type="entry name" value="NADH DEHYDROGENASE SUBUNIT 1"/>
    <property type="match status" value="1"/>
</dbReference>
<dbReference type="PANTHER" id="PTHR11432:SF3">
    <property type="entry name" value="NADH-UBIQUINONE OXIDOREDUCTASE CHAIN 1"/>
    <property type="match status" value="1"/>
</dbReference>
<comment type="catalytic activity">
    <reaction evidence="9 11">
        <text>a ubiquinone + NADH + 5 H(+)(in) = a ubiquinol + NAD(+) + 4 H(+)(out)</text>
        <dbReference type="Rhea" id="RHEA:29091"/>
        <dbReference type="Rhea" id="RHEA-COMP:9565"/>
        <dbReference type="Rhea" id="RHEA-COMP:9566"/>
        <dbReference type="ChEBI" id="CHEBI:15378"/>
        <dbReference type="ChEBI" id="CHEBI:16389"/>
        <dbReference type="ChEBI" id="CHEBI:17976"/>
        <dbReference type="ChEBI" id="CHEBI:57540"/>
        <dbReference type="ChEBI" id="CHEBI:57945"/>
        <dbReference type="EC" id="7.1.1.2"/>
    </reaction>
</comment>
<dbReference type="GO" id="GO:0008137">
    <property type="term" value="F:NADH dehydrogenase (ubiquinone) activity"/>
    <property type="evidence" value="ECO:0007669"/>
    <property type="project" value="UniProtKB-EC"/>
</dbReference>
<keyword evidence="5 10" id="KW-0812">Transmembrane</keyword>
<feature type="transmembrane region" description="Helical" evidence="12">
    <location>
        <begin position="70"/>
        <end position="89"/>
    </location>
</feature>
<evidence type="ECO:0000313" key="13">
    <source>
        <dbReference type="EMBL" id="CAL24363.1"/>
    </source>
</evidence>
<feature type="transmembrane region" description="Helical" evidence="12">
    <location>
        <begin position="134"/>
        <end position="157"/>
    </location>
</feature>
<proteinExistence type="inferred from homology"/>
<evidence type="ECO:0000256" key="2">
    <source>
        <dbReference type="ARBA" id="ARBA00010535"/>
    </source>
</evidence>
<evidence type="ECO:0000256" key="1">
    <source>
        <dbReference type="ARBA" id="ARBA00004141"/>
    </source>
</evidence>
<protein>
    <recommendedName>
        <fullName evidence="4 11">NADH-ubiquinone oxidoreductase chain 1</fullName>
        <ecNumber evidence="3 11">7.1.1.2</ecNumber>
    </recommendedName>
</protein>
<gene>
    <name evidence="13" type="primary">nad1</name>
</gene>
<feature type="transmembrane region" description="Helical" evidence="12">
    <location>
        <begin position="101"/>
        <end position="122"/>
    </location>
</feature>
<feature type="transmembrane region" description="Helical" evidence="12">
    <location>
        <begin position="250"/>
        <end position="267"/>
    </location>
</feature>
<dbReference type="Pfam" id="PF00146">
    <property type="entry name" value="NADHdh"/>
    <property type="match status" value="1"/>
</dbReference>
<evidence type="ECO:0000256" key="7">
    <source>
        <dbReference type="ARBA" id="ARBA00023027"/>
    </source>
</evidence>
<evidence type="ECO:0000256" key="10">
    <source>
        <dbReference type="RuleBase" id="RU000471"/>
    </source>
</evidence>
<dbReference type="PROSITE" id="PS00667">
    <property type="entry name" value="COMPLEX1_ND1_1"/>
    <property type="match status" value="1"/>
</dbReference>
<evidence type="ECO:0000256" key="6">
    <source>
        <dbReference type="ARBA" id="ARBA00022989"/>
    </source>
</evidence>
<keyword evidence="8 12" id="KW-0472">Membrane</keyword>
<feature type="transmembrane region" description="Helical" evidence="12">
    <location>
        <begin position="279"/>
        <end position="297"/>
    </location>
</feature>
<evidence type="ECO:0000256" key="12">
    <source>
        <dbReference type="SAM" id="Phobius"/>
    </source>
</evidence>
<evidence type="ECO:0000256" key="5">
    <source>
        <dbReference type="ARBA" id="ARBA00022692"/>
    </source>
</evidence>
<comment type="similarity">
    <text evidence="2 10">Belongs to the complex I subunit 1 family.</text>
</comment>
<feature type="transmembrane region" description="Helical" evidence="12">
    <location>
        <begin position="222"/>
        <end position="244"/>
    </location>
</feature>
<keyword evidence="11" id="KW-0830">Ubiquinone</keyword>
<organism evidence="13">
    <name type="scientific">Phallusia fumigata</name>
    <dbReference type="NCBI Taxonomy" id="395376"/>
    <lineage>
        <taxon>Eukaryota</taxon>
        <taxon>Metazoa</taxon>
        <taxon>Chordata</taxon>
        <taxon>Tunicata</taxon>
        <taxon>Ascidiacea</taxon>
        <taxon>Phlebobranchia</taxon>
        <taxon>Ascidiidae</taxon>
        <taxon>Phallusia</taxon>
    </lineage>
</organism>
<dbReference type="EMBL" id="AM292602">
    <property type="protein sequence ID" value="CAL24363.1"/>
    <property type="molecule type" value="Genomic_DNA"/>
</dbReference>
<feature type="transmembrane region" description="Helical" evidence="12">
    <location>
        <begin position="40"/>
        <end position="58"/>
    </location>
</feature>
<reference evidence="13" key="1">
    <citation type="journal article" date="2007" name="BMC Evol. Biol.">
        <title>The mitochondrial genome of Phallusia mammillata and Phallusia fumigata (Tunicata, Ascidiacea): high genome plasticity at intra-genus level.</title>
        <authorList>
            <person name="Iannelli F."/>
            <person name="Griggio F."/>
            <person name="Pesole G."/>
            <person name="Gissi C."/>
        </authorList>
    </citation>
    <scope>NUCLEOTIDE SEQUENCE</scope>
    <source>
        <tissue evidence="13">Siphon muscle</tissue>
    </source>
</reference>
<dbReference type="GO" id="GO:0005743">
    <property type="term" value="C:mitochondrial inner membrane"/>
    <property type="evidence" value="ECO:0007669"/>
    <property type="project" value="UniProtKB-SubCell"/>
</dbReference>
<keyword evidence="11 13" id="KW-0496">Mitochondrion</keyword>
<keyword evidence="7 10" id="KW-0520">NAD</keyword>
<name>A7WL95_9ASCI</name>
<feature type="transmembrane region" description="Helical" evidence="12">
    <location>
        <begin position="169"/>
        <end position="193"/>
    </location>
</feature>
<evidence type="ECO:0000256" key="8">
    <source>
        <dbReference type="ARBA" id="ARBA00023136"/>
    </source>
</evidence>
<sequence>MVLIGVGVLFVVSLLLLVALLVLLERKVLGLAQLRKGPNIVGIYGILQTVVDGVKLLTKEMVLVTNDRFVFFYVSPFLLFSLATMGWFFMPGMGGGEGGGMTILVILYISSMGVYGVLWAGWGSGSVYSLMGGVRAVAQMISYEIVMALFILLLVYFSGSLDWEGLGEYYGVGGVGATLWLVVVVIWGGIVLAELNRVPFDLVEGESELVGGYNVEYSGYGFTLFFLAEYMNIWLLCWLSLVLFGGWNSLWMLVVAVVGVVYVRGLLPRYKFTDLIGLTWRIYLPIVLFGCMMMLLADAMCWGEV</sequence>
<dbReference type="GO" id="GO:0009060">
    <property type="term" value="P:aerobic respiration"/>
    <property type="evidence" value="ECO:0007669"/>
    <property type="project" value="TreeGrafter"/>
</dbReference>
<evidence type="ECO:0000256" key="11">
    <source>
        <dbReference type="RuleBase" id="RU000473"/>
    </source>
</evidence>
<evidence type="ECO:0000256" key="4">
    <source>
        <dbReference type="ARBA" id="ARBA00021009"/>
    </source>
</evidence>
<keyword evidence="6 12" id="KW-1133">Transmembrane helix</keyword>
<evidence type="ECO:0000256" key="9">
    <source>
        <dbReference type="ARBA" id="ARBA00049551"/>
    </source>
</evidence>